<gene>
    <name evidence="3" type="ORF">QQ020_10710</name>
</gene>
<feature type="chain" id="PRO_5045605440" evidence="1">
    <location>
        <begin position="23"/>
        <end position="271"/>
    </location>
</feature>
<name>A0ABT8L468_9BACT</name>
<evidence type="ECO:0000256" key="1">
    <source>
        <dbReference type="SAM" id="SignalP"/>
    </source>
</evidence>
<protein>
    <submittedName>
        <fullName evidence="3">DUF4097 family beta strand repeat-containing protein</fullName>
    </submittedName>
</protein>
<comment type="caution">
    <text evidence="3">The sequence shown here is derived from an EMBL/GenBank/DDBJ whole genome shotgun (WGS) entry which is preliminary data.</text>
</comment>
<dbReference type="EMBL" id="JAUJEB010000001">
    <property type="protein sequence ID" value="MDN5212520.1"/>
    <property type="molecule type" value="Genomic_DNA"/>
</dbReference>
<feature type="domain" description="DUF4097" evidence="2">
    <location>
        <begin position="17"/>
        <end position="240"/>
    </location>
</feature>
<dbReference type="InterPro" id="IPR025164">
    <property type="entry name" value="Toastrack_DUF4097"/>
</dbReference>
<evidence type="ECO:0000313" key="3">
    <source>
        <dbReference type="EMBL" id="MDN5212520.1"/>
    </source>
</evidence>
<evidence type="ECO:0000313" key="4">
    <source>
        <dbReference type="Proteomes" id="UP001172083"/>
    </source>
</evidence>
<accession>A0ABT8L468</accession>
<keyword evidence="4" id="KW-1185">Reference proteome</keyword>
<feature type="signal peptide" evidence="1">
    <location>
        <begin position="1"/>
        <end position="22"/>
    </location>
</feature>
<sequence>MKKVKDFMLTLFFLTGAIGTFAQEDGKLEIPLSEPGKRGTLKVNLMSGSIKITGYNGQTVVINYKSKEKSISKSGRQDGLVRIPANTINLEGSEHDNTVIVKSNSFSRGVNLEIEVPRDFDINAKTHNDGDIVVDNIVGEVVTTNHNGDITLGNISGLALANTFNGDIKIAYNQVTAGIPMSYNTYNGKVDLTLPQGTKANFKMKSAMGEIFSGFDMQLEPSRPETSTDNKSGVYKVKINEWVRGKINGGGPEITIKTYNGDVYIRKAGGN</sequence>
<dbReference type="Pfam" id="PF13349">
    <property type="entry name" value="DUF4097"/>
    <property type="match status" value="1"/>
</dbReference>
<dbReference type="Proteomes" id="UP001172083">
    <property type="component" value="Unassembled WGS sequence"/>
</dbReference>
<dbReference type="RefSeq" id="WP_346757838.1">
    <property type="nucleotide sequence ID" value="NZ_JAUJEB010000001.1"/>
</dbReference>
<reference evidence="3" key="1">
    <citation type="submission" date="2023-06" db="EMBL/GenBank/DDBJ databases">
        <title>Genomic of Agaribacillus aureum.</title>
        <authorList>
            <person name="Wang G."/>
        </authorList>
    </citation>
    <scope>NUCLEOTIDE SEQUENCE</scope>
    <source>
        <strain evidence="3">BMA12</strain>
    </source>
</reference>
<keyword evidence="1" id="KW-0732">Signal</keyword>
<proteinExistence type="predicted"/>
<evidence type="ECO:0000259" key="2">
    <source>
        <dbReference type="Pfam" id="PF13349"/>
    </source>
</evidence>
<organism evidence="3 4">
    <name type="scientific">Agaribacillus aureus</name>
    <dbReference type="NCBI Taxonomy" id="3051825"/>
    <lineage>
        <taxon>Bacteria</taxon>
        <taxon>Pseudomonadati</taxon>
        <taxon>Bacteroidota</taxon>
        <taxon>Cytophagia</taxon>
        <taxon>Cytophagales</taxon>
        <taxon>Splendidivirgaceae</taxon>
        <taxon>Agaribacillus</taxon>
    </lineage>
</organism>